<evidence type="ECO:0000256" key="5">
    <source>
        <dbReference type="ARBA" id="ARBA00023136"/>
    </source>
</evidence>
<keyword evidence="3 6" id="KW-0812">Transmembrane</keyword>
<protein>
    <recommendedName>
        <fullName evidence="9">Protein odr-4-like protein</fullName>
    </recommendedName>
</protein>
<keyword evidence="4 6" id="KW-1133">Transmembrane helix</keyword>
<dbReference type="Proteomes" id="UP000279307">
    <property type="component" value="Chromosome 9"/>
</dbReference>
<proteinExistence type="inferred from homology"/>
<dbReference type="EMBL" id="QOIP01000009">
    <property type="protein sequence ID" value="RLU18949.1"/>
    <property type="molecule type" value="Genomic_DNA"/>
</dbReference>
<dbReference type="PANTHER" id="PTHR33966">
    <property type="entry name" value="PROTEIN ODR-4 HOMOLOG"/>
    <property type="match status" value="1"/>
</dbReference>
<dbReference type="AlphaFoldDB" id="A0A3L8DGA9"/>
<keyword evidence="5 6" id="KW-0472">Membrane</keyword>
<dbReference type="PANTHER" id="PTHR33966:SF1">
    <property type="entry name" value="PROTEIN ODR-4 HOMOLOG"/>
    <property type="match status" value="1"/>
</dbReference>
<dbReference type="GO" id="GO:0016020">
    <property type="term" value="C:membrane"/>
    <property type="evidence" value="ECO:0007669"/>
    <property type="project" value="UniProtKB-SubCell"/>
</dbReference>
<comment type="subcellular location">
    <subcellularLocation>
        <location evidence="1">Membrane</location>
    </subcellularLocation>
</comment>
<organism evidence="7 8">
    <name type="scientific">Ooceraea biroi</name>
    <name type="common">Clonal raider ant</name>
    <name type="synonym">Cerapachys biroi</name>
    <dbReference type="NCBI Taxonomy" id="2015173"/>
    <lineage>
        <taxon>Eukaryota</taxon>
        <taxon>Metazoa</taxon>
        <taxon>Ecdysozoa</taxon>
        <taxon>Arthropoda</taxon>
        <taxon>Hexapoda</taxon>
        <taxon>Insecta</taxon>
        <taxon>Pterygota</taxon>
        <taxon>Neoptera</taxon>
        <taxon>Endopterygota</taxon>
        <taxon>Hymenoptera</taxon>
        <taxon>Apocrita</taxon>
        <taxon>Aculeata</taxon>
        <taxon>Formicoidea</taxon>
        <taxon>Formicidae</taxon>
        <taxon>Dorylinae</taxon>
        <taxon>Ooceraea</taxon>
    </lineage>
</organism>
<feature type="transmembrane region" description="Helical" evidence="6">
    <location>
        <begin position="545"/>
        <end position="565"/>
    </location>
</feature>
<gene>
    <name evidence="7" type="ORF">DMN91_009307</name>
</gene>
<accession>A0A3L8DGA9</accession>
<evidence type="ECO:0008006" key="9">
    <source>
        <dbReference type="Google" id="ProtNLM"/>
    </source>
</evidence>
<reference evidence="7 8" key="1">
    <citation type="journal article" date="2018" name="Genome Res.">
        <title>The genomic architecture and molecular evolution of ant odorant receptors.</title>
        <authorList>
            <person name="McKenzie S.K."/>
            <person name="Kronauer D.J.C."/>
        </authorList>
    </citation>
    <scope>NUCLEOTIDE SEQUENCE [LARGE SCALE GENOMIC DNA]</scope>
    <source>
        <strain evidence="7">Clonal line C1</strain>
    </source>
</reference>
<dbReference type="GO" id="GO:0008104">
    <property type="term" value="P:intracellular protein localization"/>
    <property type="evidence" value="ECO:0007669"/>
    <property type="project" value="TreeGrafter"/>
</dbReference>
<comment type="similarity">
    <text evidence="2">Belongs to the ODR-4 family.</text>
</comment>
<evidence type="ECO:0000256" key="4">
    <source>
        <dbReference type="ARBA" id="ARBA00022989"/>
    </source>
</evidence>
<evidence type="ECO:0000313" key="8">
    <source>
        <dbReference type="Proteomes" id="UP000279307"/>
    </source>
</evidence>
<evidence type="ECO:0000256" key="1">
    <source>
        <dbReference type="ARBA" id="ARBA00004370"/>
    </source>
</evidence>
<evidence type="ECO:0000256" key="3">
    <source>
        <dbReference type="ARBA" id="ARBA00022692"/>
    </source>
</evidence>
<dbReference type="Pfam" id="PF14778">
    <property type="entry name" value="ODR4-like"/>
    <property type="match status" value="1"/>
</dbReference>
<dbReference type="InterPro" id="IPR029454">
    <property type="entry name" value="ODR-4-like"/>
</dbReference>
<evidence type="ECO:0000256" key="6">
    <source>
        <dbReference type="SAM" id="Phobius"/>
    </source>
</evidence>
<sequence>MTILVITTSARRSKSQTERFVSRQDSSRVRVLAMCEPKKAPLPTVKVSEGVVKEVICFIVCRCLHYRRHNLVPAQRHQIDGWLLVTARKLSRICQGELRRDQAKKMGRTIYAEEHLRAYLTSLTKSDGYVIGLILGQSTGQKDYIVHLAKTPPPFTKNVVEETLTISSTAIPAEQDTANIYIKSVKDIPVSWVADHAKHVTKMLPGGMWVLGVFIVGPEDALDSTNNMQKLKSVLGAIHKTLSWNNKHLCGINQDEKLILSFNSISQRYVCKSVDVVKDGVLKPADWKFQEKATKWHQLEGLVDFDRLYLIAADKDHETLKKQLQNILTSVADLIDSSFVVIEGVVRAPDEALEILGKKKKDSKERKDKKNDDSSSFQFSLYIPCSRNDADTDIKVTSCGASIRLVGQLVSRTFVHQKASIAEANMAVRQDIVRSLASRLEMHWDSLIEEENGSPEENITLHEPPRRVLIALPGNKITLSDYLFPGEGPQEALLSLQELLDLEVQESQVQKEVELQADPTEFYGQRDINTKSSDNPTDATRSHHVAIYLTGLSVALLVLLVAVLAHQLMV</sequence>
<dbReference type="OrthoDB" id="21458at2759"/>
<evidence type="ECO:0000256" key="2">
    <source>
        <dbReference type="ARBA" id="ARBA00010131"/>
    </source>
</evidence>
<comment type="caution">
    <text evidence="7">The sequence shown here is derived from an EMBL/GenBank/DDBJ whole genome shotgun (WGS) entry which is preliminary data.</text>
</comment>
<dbReference type="GO" id="GO:0012505">
    <property type="term" value="C:endomembrane system"/>
    <property type="evidence" value="ECO:0007669"/>
    <property type="project" value="TreeGrafter"/>
</dbReference>
<evidence type="ECO:0000313" key="7">
    <source>
        <dbReference type="EMBL" id="RLU18949.1"/>
    </source>
</evidence>
<name>A0A3L8DGA9_OOCBI</name>